<name>A0A3B1CYD0_9ZZZZ</name>
<sequence>MINIKRALKSKRLISALTGITPDEFFKLIASFAKIWNQTKEAKYGLEHRQRKPGGGTKGFLKTIEDKSFYILFYYKCYPTFD</sequence>
<accession>A0A3B1CYD0</accession>
<protein>
    <submittedName>
        <fullName evidence="1">Uncharacterized protein</fullName>
    </submittedName>
</protein>
<dbReference type="AlphaFoldDB" id="A0A3B1CYD0"/>
<gene>
    <name evidence="1" type="ORF">MNBD_UNCLBAC01-278</name>
</gene>
<dbReference type="EMBL" id="UOGJ01000068">
    <property type="protein sequence ID" value="VAX35646.1"/>
    <property type="molecule type" value="Genomic_DNA"/>
</dbReference>
<reference evidence="1" key="1">
    <citation type="submission" date="2018-06" db="EMBL/GenBank/DDBJ databases">
        <authorList>
            <person name="Zhirakovskaya E."/>
        </authorList>
    </citation>
    <scope>NUCLEOTIDE SEQUENCE</scope>
</reference>
<proteinExistence type="predicted"/>
<evidence type="ECO:0000313" key="1">
    <source>
        <dbReference type="EMBL" id="VAX35646.1"/>
    </source>
</evidence>
<organism evidence="1">
    <name type="scientific">hydrothermal vent metagenome</name>
    <dbReference type="NCBI Taxonomy" id="652676"/>
    <lineage>
        <taxon>unclassified sequences</taxon>
        <taxon>metagenomes</taxon>
        <taxon>ecological metagenomes</taxon>
    </lineage>
</organism>